<proteinExistence type="predicted"/>
<organism evidence="2">
    <name type="scientific">Odontella aurita</name>
    <dbReference type="NCBI Taxonomy" id="265563"/>
    <lineage>
        <taxon>Eukaryota</taxon>
        <taxon>Sar</taxon>
        <taxon>Stramenopiles</taxon>
        <taxon>Ochrophyta</taxon>
        <taxon>Bacillariophyta</taxon>
        <taxon>Mediophyceae</taxon>
        <taxon>Biddulphiophycidae</taxon>
        <taxon>Eupodiscales</taxon>
        <taxon>Odontellaceae</taxon>
        <taxon>Odontella</taxon>
    </lineage>
</organism>
<feature type="region of interest" description="Disordered" evidence="1">
    <location>
        <begin position="1"/>
        <end position="28"/>
    </location>
</feature>
<dbReference type="AlphaFoldDB" id="A0A7S4JQA5"/>
<accession>A0A7S4JQA5</accession>
<evidence type="ECO:0000313" key="2">
    <source>
        <dbReference type="EMBL" id="CAE2269984.1"/>
    </source>
</evidence>
<name>A0A7S4JQA5_9STRA</name>
<evidence type="ECO:0000256" key="1">
    <source>
        <dbReference type="SAM" id="MobiDB-lite"/>
    </source>
</evidence>
<protein>
    <submittedName>
        <fullName evidence="2">Uncharacterized protein</fullName>
    </submittedName>
</protein>
<reference evidence="2" key="1">
    <citation type="submission" date="2021-01" db="EMBL/GenBank/DDBJ databases">
        <authorList>
            <person name="Corre E."/>
            <person name="Pelletier E."/>
            <person name="Niang G."/>
            <person name="Scheremetjew M."/>
            <person name="Finn R."/>
            <person name="Kale V."/>
            <person name="Holt S."/>
            <person name="Cochrane G."/>
            <person name="Meng A."/>
            <person name="Brown T."/>
            <person name="Cohen L."/>
        </authorList>
    </citation>
    <scope>NUCLEOTIDE SEQUENCE</scope>
    <source>
        <strain evidence="2">Isolate 1302-5</strain>
    </source>
</reference>
<sequence>MALATKSGKSSSPKMQEQTAFKMVSSTRSPSHHVFEQLRVALRTGADESITKCSSVAQTVEMGFGGVQHSDEETAAAGKKDSRGAFDRKAIRHFPGGSPVVLVGPFERARSSTESDFLTAMRLHGFKKGLDPSVIALTAVVFGEPMEMVLDAKKILPPHAHGTSSSSRQRQ</sequence>
<dbReference type="EMBL" id="HBKQ01045573">
    <property type="protein sequence ID" value="CAE2269984.1"/>
    <property type="molecule type" value="Transcribed_RNA"/>
</dbReference>
<feature type="compositionally biased region" description="Polar residues" evidence="1">
    <location>
        <begin position="7"/>
        <end position="28"/>
    </location>
</feature>
<gene>
    <name evidence="2" type="ORF">OAUR00152_LOCUS31402</name>
</gene>